<sequence length="301" mass="30585">MRPLPRDATALCCALGRRSGTGSGSASQGGDSNLLTRSPPCRVRHPASRPSSGCPSRTSVPMRQRADSPPGRPAGAAGGPRRAAGRLGRVTPDRFRIHPLTALATVLLMGLALLWGAASPAAAHDQLVSTDPEAGAELTALPETLTLTFSAELLGADDANQVQVTDAAGTALAEGPAVVAGTTLTQALSGEPSGSIQVVWRVVSSDGHPISGEFAFTVTPPAPTQTPTAAPEPSETATPTDSAEPSPSPTLISSEDGEDGADPLPWIVGAVVLVVVIGVVVYLLVIRPRRAQTGSGTRDGR</sequence>
<dbReference type="GO" id="GO:0042597">
    <property type="term" value="C:periplasmic space"/>
    <property type="evidence" value="ECO:0007669"/>
    <property type="project" value="InterPro"/>
</dbReference>
<feature type="transmembrane region" description="Helical" evidence="6">
    <location>
        <begin position="97"/>
        <end position="118"/>
    </location>
</feature>
<accession>A0A5J6L2P9</accession>
<keyword evidence="2" id="KW-0479">Metal-binding</keyword>
<dbReference type="KEGG" id="mlz:F6J85_06605"/>
<dbReference type="GO" id="GO:0046688">
    <property type="term" value="P:response to copper ion"/>
    <property type="evidence" value="ECO:0007669"/>
    <property type="project" value="InterPro"/>
</dbReference>
<keyword evidence="6" id="KW-0812">Transmembrane</keyword>
<keyword evidence="3" id="KW-0732">Signal</keyword>
<dbReference type="InterPro" id="IPR014756">
    <property type="entry name" value="Ig_E-set"/>
</dbReference>
<dbReference type="InterPro" id="IPR032694">
    <property type="entry name" value="CopC/D"/>
</dbReference>
<evidence type="ECO:0000256" key="2">
    <source>
        <dbReference type="ARBA" id="ARBA00022723"/>
    </source>
</evidence>
<dbReference type="Pfam" id="PF04234">
    <property type="entry name" value="CopC"/>
    <property type="match status" value="1"/>
</dbReference>
<gene>
    <name evidence="8" type="ORF">F6J85_06605</name>
</gene>
<dbReference type="PANTHER" id="PTHR34820">
    <property type="entry name" value="INNER MEMBRANE PROTEIN YEBZ"/>
    <property type="match status" value="1"/>
</dbReference>
<dbReference type="Proteomes" id="UP000325516">
    <property type="component" value="Chromosome"/>
</dbReference>
<dbReference type="InterPro" id="IPR007348">
    <property type="entry name" value="CopC_dom"/>
</dbReference>
<feature type="region of interest" description="Disordered" evidence="5">
    <location>
        <begin position="16"/>
        <end position="87"/>
    </location>
</feature>
<feature type="region of interest" description="Disordered" evidence="5">
    <location>
        <begin position="213"/>
        <end position="258"/>
    </location>
</feature>
<evidence type="ECO:0000256" key="3">
    <source>
        <dbReference type="ARBA" id="ARBA00022729"/>
    </source>
</evidence>
<evidence type="ECO:0000313" key="8">
    <source>
        <dbReference type="EMBL" id="QEW02808.1"/>
    </source>
</evidence>
<name>A0A5J6L2P9_9MICO</name>
<proteinExistence type="predicted"/>
<evidence type="ECO:0000313" key="9">
    <source>
        <dbReference type="Proteomes" id="UP000325516"/>
    </source>
</evidence>
<dbReference type="GO" id="GO:0006825">
    <property type="term" value="P:copper ion transport"/>
    <property type="evidence" value="ECO:0007669"/>
    <property type="project" value="InterPro"/>
</dbReference>
<evidence type="ECO:0000256" key="6">
    <source>
        <dbReference type="SAM" id="Phobius"/>
    </source>
</evidence>
<organism evidence="8 9">
    <name type="scientific">Microbacterium lushaniae</name>
    <dbReference type="NCBI Taxonomy" id="2614639"/>
    <lineage>
        <taxon>Bacteria</taxon>
        <taxon>Bacillati</taxon>
        <taxon>Actinomycetota</taxon>
        <taxon>Actinomycetes</taxon>
        <taxon>Micrococcales</taxon>
        <taxon>Microbacteriaceae</taxon>
        <taxon>Microbacterium</taxon>
    </lineage>
</organism>
<dbReference type="EMBL" id="CP044232">
    <property type="protein sequence ID" value="QEW02808.1"/>
    <property type="molecule type" value="Genomic_DNA"/>
</dbReference>
<dbReference type="GO" id="GO:0005886">
    <property type="term" value="C:plasma membrane"/>
    <property type="evidence" value="ECO:0007669"/>
    <property type="project" value="TreeGrafter"/>
</dbReference>
<feature type="compositionally biased region" description="Low complexity" evidence="5">
    <location>
        <begin position="225"/>
        <end position="240"/>
    </location>
</feature>
<evidence type="ECO:0000259" key="7">
    <source>
        <dbReference type="Pfam" id="PF04234"/>
    </source>
</evidence>
<feature type="compositionally biased region" description="Polar residues" evidence="5">
    <location>
        <begin position="241"/>
        <end position="253"/>
    </location>
</feature>
<keyword evidence="9" id="KW-1185">Reference proteome</keyword>
<feature type="transmembrane region" description="Helical" evidence="6">
    <location>
        <begin position="264"/>
        <end position="285"/>
    </location>
</feature>
<dbReference type="PANTHER" id="PTHR34820:SF4">
    <property type="entry name" value="INNER MEMBRANE PROTEIN YEBZ"/>
    <property type="match status" value="1"/>
</dbReference>
<keyword evidence="6" id="KW-1133">Transmembrane helix</keyword>
<keyword evidence="6" id="KW-0472">Membrane</keyword>
<dbReference type="GO" id="GO:0030313">
    <property type="term" value="C:cell envelope"/>
    <property type="evidence" value="ECO:0007669"/>
    <property type="project" value="UniProtKB-SubCell"/>
</dbReference>
<reference evidence="9" key="1">
    <citation type="submission" date="2019-09" db="EMBL/GenBank/DDBJ databases">
        <title>Mumia zhuanghuii sp. nov. isolated from the intestinal contents of plateau pika (Ochotona curzoniae) in the Qinghai-Tibet plateau of China.</title>
        <authorList>
            <person name="Tian Z."/>
        </authorList>
    </citation>
    <scope>NUCLEOTIDE SEQUENCE [LARGE SCALE GENOMIC DNA]</scope>
    <source>
        <strain evidence="9">L-031</strain>
    </source>
</reference>
<feature type="domain" description="CopC" evidence="7">
    <location>
        <begin position="124"/>
        <end position="218"/>
    </location>
</feature>
<evidence type="ECO:0000256" key="1">
    <source>
        <dbReference type="ARBA" id="ARBA00004196"/>
    </source>
</evidence>
<keyword evidence="4" id="KW-0186">Copper</keyword>
<dbReference type="AlphaFoldDB" id="A0A5J6L2P9"/>
<dbReference type="GO" id="GO:0005507">
    <property type="term" value="F:copper ion binding"/>
    <property type="evidence" value="ECO:0007669"/>
    <property type="project" value="InterPro"/>
</dbReference>
<comment type="subcellular location">
    <subcellularLocation>
        <location evidence="1">Cell envelope</location>
    </subcellularLocation>
</comment>
<dbReference type="SUPFAM" id="SSF81296">
    <property type="entry name" value="E set domains"/>
    <property type="match status" value="1"/>
</dbReference>
<dbReference type="InterPro" id="IPR014755">
    <property type="entry name" value="Cu-Rt/internalin_Ig-like"/>
</dbReference>
<feature type="compositionally biased region" description="Low complexity" evidence="5">
    <location>
        <begin position="67"/>
        <end position="87"/>
    </location>
</feature>
<dbReference type="Gene3D" id="2.60.40.1220">
    <property type="match status" value="1"/>
</dbReference>
<evidence type="ECO:0000256" key="4">
    <source>
        <dbReference type="ARBA" id="ARBA00023008"/>
    </source>
</evidence>
<evidence type="ECO:0000256" key="5">
    <source>
        <dbReference type="SAM" id="MobiDB-lite"/>
    </source>
</evidence>
<protein>
    <submittedName>
        <fullName evidence="8">Copper resistance protein CopC</fullName>
    </submittedName>
</protein>
<feature type="compositionally biased region" description="Polar residues" evidence="5">
    <location>
        <begin position="49"/>
        <end position="61"/>
    </location>
</feature>